<dbReference type="EMBL" id="SDMP01000011">
    <property type="protein sequence ID" value="RYR31179.1"/>
    <property type="molecule type" value="Genomic_DNA"/>
</dbReference>
<dbReference type="AlphaFoldDB" id="A0A445AXL9"/>
<organism evidence="1 2">
    <name type="scientific">Arachis hypogaea</name>
    <name type="common">Peanut</name>
    <dbReference type="NCBI Taxonomy" id="3818"/>
    <lineage>
        <taxon>Eukaryota</taxon>
        <taxon>Viridiplantae</taxon>
        <taxon>Streptophyta</taxon>
        <taxon>Embryophyta</taxon>
        <taxon>Tracheophyta</taxon>
        <taxon>Spermatophyta</taxon>
        <taxon>Magnoliopsida</taxon>
        <taxon>eudicotyledons</taxon>
        <taxon>Gunneridae</taxon>
        <taxon>Pentapetalae</taxon>
        <taxon>rosids</taxon>
        <taxon>fabids</taxon>
        <taxon>Fabales</taxon>
        <taxon>Fabaceae</taxon>
        <taxon>Papilionoideae</taxon>
        <taxon>50 kb inversion clade</taxon>
        <taxon>dalbergioids sensu lato</taxon>
        <taxon>Dalbergieae</taxon>
        <taxon>Pterocarpus clade</taxon>
        <taxon>Arachis</taxon>
    </lineage>
</organism>
<proteinExistence type="predicted"/>
<protein>
    <submittedName>
        <fullName evidence="1">Uncharacterized protein</fullName>
    </submittedName>
</protein>
<sequence>MDEVIREKVLWMIFRAKCLRIDVSSLKKVGLIILVEFLQYKGRIAFSKILKRGVLTIQEQRITRTQGRNDIMQGAYCIF</sequence>
<dbReference type="Proteomes" id="UP000289738">
    <property type="component" value="Chromosome B01"/>
</dbReference>
<evidence type="ECO:0000313" key="2">
    <source>
        <dbReference type="Proteomes" id="UP000289738"/>
    </source>
</evidence>
<reference evidence="1 2" key="1">
    <citation type="submission" date="2019-01" db="EMBL/GenBank/DDBJ databases">
        <title>Sequencing of cultivated peanut Arachis hypogaea provides insights into genome evolution and oil improvement.</title>
        <authorList>
            <person name="Chen X."/>
        </authorList>
    </citation>
    <scope>NUCLEOTIDE SEQUENCE [LARGE SCALE GENOMIC DNA]</scope>
    <source>
        <strain evidence="2">cv. Fuhuasheng</strain>
        <tissue evidence="1">Leaves</tissue>
    </source>
</reference>
<gene>
    <name evidence="1" type="ORF">Ahy_B01g055970</name>
</gene>
<evidence type="ECO:0000313" key="1">
    <source>
        <dbReference type="EMBL" id="RYR31179.1"/>
    </source>
</evidence>
<accession>A0A445AXL9</accession>
<keyword evidence="2" id="KW-1185">Reference proteome</keyword>
<comment type="caution">
    <text evidence="1">The sequence shown here is derived from an EMBL/GenBank/DDBJ whole genome shotgun (WGS) entry which is preliminary data.</text>
</comment>
<name>A0A445AXL9_ARAHY</name>